<comment type="caution">
    <text evidence="1">The sequence shown here is derived from an EMBL/GenBank/DDBJ whole genome shotgun (WGS) entry which is preliminary data.</text>
</comment>
<dbReference type="Proteomes" id="UP000299102">
    <property type="component" value="Unassembled WGS sequence"/>
</dbReference>
<evidence type="ECO:0000313" key="2">
    <source>
        <dbReference type="Proteomes" id="UP000299102"/>
    </source>
</evidence>
<dbReference type="AlphaFoldDB" id="A0A4C1U8K7"/>
<sequence length="275" mass="30783">MKQSAYLDLQNSMKIPGFGEKEIKLKIKNIRSTYSQELKKIKDSKSSGAGTDTIYIPSVKWFSLLDASLRKLNAILSESESNLASNSSHTDDTDTELNSTLVATLREPTPPPPPTKKRKIAQLSSMVGQLKEIANSTNYTVEENEFEVFGKHVGLQLKSLPILLALEVQEHIQLYMNRIRRQQIQNETVQNRIASTPQSSYAAESPYSESSVYYNDTSDCNLVEQATECISSSILPTQHSNMFPSNHLDSNEMQRNVTITSNNLIFTAMQNANVD</sequence>
<reference evidence="1 2" key="1">
    <citation type="journal article" date="2019" name="Commun. Biol.">
        <title>The bagworm genome reveals a unique fibroin gene that provides high tensile strength.</title>
        <authorList>
            <person name="Kono N."/>
            <person name="Nakamura H."/>
            <person name="Ohtoshi R."/>
            <person name="Tomita M."/>
            <person name="Numata K."/>
            <person name="Arakawa K."/>
        </authorList>
    </citation>
    <scope>NUCLEOTIDE SEQUENCE [LARGE SCALE GENOMIC DNA]</scope>
</reference>
<dbReference type="PANTHER" id="PTHR21505:SF12">
    <property type="entry name" value="MADF DOMAIN-CONTAINING PROTEIN-RELATED"/>
    <property type="match status" value="1"/>
</dbReference>
<keyword evidence="2" id="KW-1185">Reference proteome</keyword>
<dbReference type="OrthoDB" id="8190343at2759"/>
<dbReference type="EMBL" id="BGZK01000142">
    <property type="protein sequence ID" value="GBP22649.1"/>
    <property type="molecule type" value="Genomic_DNA"/>
</dbReference>
<accession>A0A4C1U8K7</accession>
<evidence type="ECO:0000313" key="1">
    <source>
        <dbReference type="EMBL" id="GBP22649.1"/>
    </source>
</evidence>
<gene>
    <name evidence="1" type="ORF">EVAR_13929_1</name>
</gene>
<proteinExistence type="predicted"/>
<organism evidence="1 2">
    <name type="scientific">Eumeta variegata</name>
    <name type="common">Bagworm moth</name>
    <name type="synonym">Eumeta japonica</name>
    <dbReference type="NCBI Taxonomy" id="151549"/>
    <lineage>
        <taxon>Eukaryota</taxon>
        <taxon>Metazoa</taxon>
        <taxon>Ecdysozoa</taxon>
        <taxon>Arthropoda</taxon>
        <taxon>Hexapoda</taxon>
        <taxon>Insecta</taxon>
        <taxon>Pterygota</taxon>
        <taxon>Neoptera</taxon>
        <taxon>Endopterygota</taxon>
        <taxon>Lepidoptera</taxon>
        <taxon>Glossata</taxon>
        <taxon>Ditrysia</taxon>
        <taxon>Tineoidea</taxon>
        <taxon>Psychidae</taxon>
        <taxon>Oiketicinae</taxon>
        <taxon>Eumeta</taxon>
    </lineage>
</organism>
<name>A0A4C1U8K7_EUMVA</name>
<protein>
    <recommendedName>
        <fullName evidence="3">MADF domain-containing protein</fullName>
    </recommendedName>
</protein>
<dbReference type="PANTHER" id="PTHR21505">
    <property type="entry name" value="MADF DOMAIN-CONTAINING PROTEIN-RELATED"/>
    <property type="match status" value="1"/>
</dbReference>
<evidence type="ECO:0008006" key="3">
    <source>
        <dbReference type="Google" id="ProtNLM"/>
    </source>
</evidence>